<sequence>MVVVKFNLVDTISPYPFVTTTGSGYVYHCHILDH</sequence>
<organism evidence="1 2">
    <name type="scientific">Nelumbo nucifera</name>
    <name type="common">Sacred lotus</name>
    <dbReference type="NCBI Taxonomy" id="4432"/>
    <lineage>
        <taxon>Eukaryota</taxon>
        <taxon>Viridiplantae</taxon>
        <taxon>Streptophyta</taxon>
        <taxon>Embryophyta</taxon>
        <taxon>Tracheophyta</taxon>
        <taxon>Spermatophyta</taxon>
        <taxon>Magnoliopsida</taxon>
        <taxon>Proteales</taxon>
        <taxon>Nelumbonaceae</taxon>
        <taxon>Nelumbo</taxon>
    </lineage>
</organism>
<reference evidence="1 2" key="1">
    <citation type="journal article" date="2020" name="Mol. Biol. Evol.">
        <title>Distinct Expression and Methylation Patterns for Genes with Different Fates following a Single Whole-Genome Duplication in Flowering Plants.</title>
        <authorList>
            <person name="Shi T."/>
            <person name="Rahmani R.S."/>
            <person name="Gugger P.F."/>
            <person name="Wang M."/>
            <person name="Li H."/>
            <person name="Zhang Y."/>
            <person name="Li Z."/>
            <person name="Wang Q."/>
            <person name="Van de Peer Y."/>
            <person name="Marchal K."/>
            <person name="Chen J."/>
        </authorList>
    </citation>
    <scope>NUCLEOTIDE SEQUENCE [LARGE SCALE GENOMIC DNA]</scope>
    <source>
        <tissue evidence="1">Leaf</tissue>
    </source>
</reference>
<evidence type="ECO:0008006" key="3">
    <source>
        <dbReference type="Google" id="ProtNLM"/>
    </source>
</evidence>
<accession>A0A822YQZ0</accession>
<name>A0A822YQZ0_NELNU</name>
<dbReference type="Proteomes" id="UP000607653">
    <property type="component" value="Unassembled WGS sequence"/>
</dbReference>
<protein>
    <recommendedName>
        <fullName evidence="3">Plastocyanin-like domain-containing protein</fullName>
    </recommendedName>
</protein>
<dbReference type="EMBL" id="DUZY01000004">
    <property type="protein sequence ID" value="DAD36614.1"/>
    <property type="molecule type" value="Genomic_DNA"/>
</dbReference>
<comment type="caution">
    <text evidence="1">The sequence shown here is derived from an EMBL/GenBank/DDBJ whole genome shotgun (WGS) entry which is preliminary data.</text>
</comment>
<evidence type="ECO:0000313" key="1">
    <source>
        <dbReference type="EMBL" id="DAD36614.1"/>
    </source>
</evidence>
<keyword evidence="2" id="KW-1185">Reference proteome</keyword>
<evidence type="ECO:0000313" key="2">
    <source>
        <dbReference type="Proteomes" id="UP000607653"/>
    </source>
</evidence>
<gene>
    <name evidence="1" type="ORF">HUJ06_007255</name>
</gene>
<dbReference type="AlphaFoldDB" id="A0A822YQZ0"/>
<proteinExistence type="predicted"/>